<dbReference type="Gene3D" id="2.30.29.30">
    <property type="entry name" value="Pleckstrin-homology domain (PH domain)/Phosphotyrosine-binding domain (PTB)"/>
    <property type="match status" value="1"/>
</dbReference>
<dbReference type="GO" id="GO:0031491">
    <property type="term" value="F:nucleosome binding"/>
    <property type="evidence" value="ECO:0007669"/>
    <property type="project" value="TreeGrafter"/>
</dbReference>
<evidence type="ECO:0000313" key="7">
    <source>
        <dbReference type="EMBL" id="KAF5102384.1"/>
    </source>
</evidence>
<sequence length="334" mass="37556">MTNVHKLFWDLPVQLQDQIASVTISLPVRKKLDLALTPTQLVARAPNSSTTAAPEFVLDYRHDRVEAAFLLEVPEKTKPQWNLIVAFTRQGAPASSFDYFQATLLEDTIKNVVKPVAGEQYLGSIKEMVILYFQRRNIPIISHETVSPSASLFQAPAHRGSKDGLLYFLPGYIFFGFKKPLVLFRLENILAISYSSITRSTFNMIIKYIDPAAPGDAEEEAEIEFSIIDQIHYDRINRFVTENQLHNDSMAENRRAKIDNKAQFPTELGRAHAEQQAVSATATGGTQGLAILDNDFDGSDEEDEDFNSDTKEDNSDSDNDSEDDEDDEDDDEEL</sequence>
<dbReference type="EMBL" id="QQZK01000030">
    <property type="protein sequence ID" value="KAF5102384.1"/>
    <property type="molecule type" value="Genomic_DNA"/>
</dbReference>
<accession>A0A9P5G6W5</accession>
<dbReference type="PANTHER" id="PTHR45849">
    <property type="entry name" value="FACT COMPLEX SUBUNIT SSRP1"/>
    <property type="match status" value="1"/>
</dbReference>
<dbReference type="InterPro" id="IPR050454">
    <property type="entry name" value="RTT106/SSRP1_HistChap/FACT"/>
</dbReference>
<reference evidence="7" key="1">
    <citation type="journal article" date="2020" name="Front. Microbiol.">
        <title>Phenotypic and Genetic Characterization of the Cheese Ripening Yeast Geotrichum candidum.</title>
        <authorList>
            <person name="Perkins V."/>
            <person name="Vignola S."/>
            <person name="Lessard M.H."/>
            <person name="Plante P.L."/>
            <person name="Corbeil J."/>
            <person name="Dugat-Bony E."/>
            <person name="Frenette M."/>
            <person name="Labrie S."/>
        </authorList>
    </citation>
    <scope>NUCLEOTIDE SEQUENCE</scope>
    <source>
        <strain evidence="7">LMA-70</strain>
    </source>
</reference>
<organism evidence="7 8">
    <name type="scientific">Geotrichum candidum</name>
    <name type="common">Oospora lactis</name>
    <name type="synonym">Dipodascus geotrichum</name>
    <dbReference type="NCBI Taxonomy" id="1173061"/>
    <lineage>
        <taxon>Eukaryota</taxon>
        <taxon>Fungi</taxon>
        <taxon>Dikarya</taxon>
        <taxon>Ascomycota</taxon>
        <taxon>Saccharomycotina</taxon>
        <taxon>Dipodascomycetes</taxon>
        <taxon>Dipodascales</taxon>
        <taxon>Dipodascaceae</taxon>
        <taxon>Geotrichum</taxon>
    </lineage>
</organism>
<dbReference type="SMART" id="SM01287">
    <property type="entry name" value="Rtt106"/>
    <property type="match status" value="1"/>
</dbReference>
<comment type="similarity">
    <text evidence="1">Belongs to the RTT106 family.</text>
</comment>
<dbReference type="SUPFAM" id="SSF50729">
    <property type="entry name" value="PH domain-like"/>
    <property type="match status" value="1"/>
</dbReference>
<feature type="compositionally biased region" description="Acidic residues" evidence="5">
    <location>
        <begin position="294"/>
        <end position="307"/>
    </location>
</feature>
<proteinExistence type="inferred from homology"/>
<evidence type="ECO:0000256" key="5">
    <source>
        <dbReference type="SAM" id="MobiDB-lite"/>
    </source>
</evidence>
<dbReference type="AlphaFoldDB" id="A0A9P5G6W5"/>
<reference evidence="7" key="2">
    <citation type="submission" date="2020-01" db="EMBL/GenBank/DDBJ databases">
        <authorList>
            <person name="Perkins V."/>
            <person name="Lessard M.-H."/>
            <person name="Dugat-Bony E."/>
            <person name="Frenette M."/>
            <person name="Labrie S."/>
        </authorList>
    </citation>
    <scope>NUCLEOTIDE SEQUENCE</scope>
    <source>
        <strain evidence="7">LMA-70</strain>
    </source>
</reference>
<feature type="domain" description="Histone chaperone RTT106/FACT complex subunit SPT16-like middle" evidence="6">
    <location>
        <begin position="152"/>
        <end position="250"/>
    </location>
</feature>
<dbReference type="PANTHER" id="PTHR45849:SF3">
    <property type="entry name" value="HISTONE CHAPERONE RTT106"/>
    <property type="match status" value="1"/>
</dbReference>
<dbReference type="Proteomes" id="UP000750522">
    <property type="component" value="Unassembled WGS sequence"/>
</dbReference>
<keyword evidence="4" id="KW-0143">Chaperone</keyword>
<evidence type="ECO:0000256" key="4">
    <source>
        <dbReference type="ARBA" id="ARBA00023186"/>
    </source>
</evidence>
<evidence type="ECO:0000256" key="1">
    <source>
        <dbReference type="ARBA" id="ARBA00006159"/>
    </source>
</evidence>
<name>A0A9P5G6W5_GEOCN</name>
<protein>
    <recommendedName>
        <fullName evidence="2">Histone chaperone RTT106</fullName>
    </recommendedName>
    <alternativeName>
        <fullName evidence="3">Histone chaperone rtt106</fullName>
    </alternativeName>
</protein>
<feature type="compositionally biased region" description="Acidic residues" evidence="5">
    <location>
        <begin position="315"/>
        <end position="334"/>
    </location>
</feature>
<feature type="region of interest" description="Disordered" evidence="5">
    <location>
        <begin position="280"/>
        <end position="334"/>
    </location>
</feature>
<comment type="caution">
    <text evidence="7">The sequence shown here is derived from an EMBL/GenBank/DDBJ whole genome shotgun (WGS) entry which is preliminary data.</text>
</comment>
<evidence type="ECO:0000259" key="6">
    <source>
        <dbReference type="SMART" id="SM01287"/>
    </source>
</evidence>
<gene>
    <name evidence="7" type="ORF">DV451_001879</name>
</gene>
<evidence type="ECO:0000256" key="2">
    <source>
        <dbReference type="ARBA" id="ARBA00017355"/>
    </source>
</evidence>
<evidence type="ECO:0000313" key="8">
    <source>
        <dbReference type="Proteomes" id="UP000750522"/>
    </source>
</evidence>
<evidence type="ECO:0000256" key="3">
    <source>
        <dbReference type="ARBA" id="ARBA00018462"/>
    </source>
</evidence>
<dbReference type="Pfam" id="PF08512">
    <property type="entry name" value="Rttp106-like_middle"/>
    <property type="match status" value="1"/>
</dbReference>
<dbReference type="Gene3D" id="2.30.29.120">
    <property type="match status" value="1"/>
</dbReference>
<dbReference type="InterPro" id="IPR013719">
    <property type="entry name" value="RTT106/SPT16-like_middle_dom"/>
</dbReference>
<dbReference type="InterPro" id="IPR011993">
    <property type="entry name" value="PH-like_dom_sf"/>
</dbReference>
<dbReference type="GO" id="GO:0042393">
    <property type="term" value="F:histone binding"/>
    <property type="evidence" value="ECO:0007669"/>
    <property type="project" value="TreeGrafter"/>
</dbReference>